<evidence type="ECO:0000313" key="1">
    <source>
        <dbReference type="EnsemblPlants" id="PGSC0003DMT400093780"/>
    </source>
</evidence>
<organism evidence="1 2">
    <name type="scientific">Solanum tuberosum</name>
    <name type="common">Potato</name>
    <dbReference type="NCBI Taxonomy" id="4113"/>
    <lineage>
        <taxon>Eukaryota</taxon>
        <taxon>Viridiplantae</taxon>
        <taxon>Streptophyta</taxon>
        <taxon>Embryophyta</taxon>
        <taxon>Tracheophyta</taxon>
        <taxon>Spermatophyta</taxon>
        <taxon>Magnoliopsida</taxon>
        <taxon>eudicotyledons</taxon>
        <taxon>Gunneridae</taxon>
        <taxon>Pentapetalae</taxon>
        <taxon>asterids</taxon>
        <taxon>lamiids</taxon>
        <taxon>Solanales</taxon>
        <taxon>Solanaceae</taxon>
        <taxon>Solanoideae</taxon>
        <taxon>Solaneae</taxon>
        <taxon>Solanum</taxon>
    </lineage>
</organism>
<dbReference type="PaxDb" id="4113-PGSC0003DMT400093780"/>
<dbReference type="HOGENOM" id="CLU_1931230_0_0_1"/>
<evidence type="ECO:0000313" key="2">
    <source>
        <dbReference type="Proteomes" id="UP000011115"/>
    </source>
</evidence>
<name>M1DSP1_SOLTU</name>
<sequence>MDHATSWSTFLLSKLAATDHPQAQKCYPNGPGAQPHSQKCPFLLPFPPVLGSFLAFALDASILIDCDSIFPLAGWHVSSCYFWSSHICKTHQKKLETIQENCRIKVAERIDEPIDESPSHFGEPDQAHRND</sequence>
<protein>
    <submittedName>
        <fullName evidence="1">Uncharacterized protein</fullName>
    </submittedName>
</protein>
<accession>M1DSP1</accession>
<reference evidence="1" key="2">
    <citation type="submission" date="2015-06" db="UniProtKB">
        <authorList>
            <consortium name="EnsemblPlants"/>
        </authorList>
    </citation>
    <scope>IDENTIFICATION</scope>
    <source>
        <strain evidence="1">DM1-3 516 R44</strain>
    </source>
</reference>
<dbReference type="Gramene" id="PGSC0003DMT400093780">
    <property type="protein sequence ID" value="PGSC0003DMT400093780"/>
    <property type="gene ID" value="PGSC0003DMG400043351"/>
</dbReference>
<dbReference type="AlphaFoldDB" id="M1DSP1"/>
<proteinExistence type="predicted"/>
<reference evidence="2" key="1">
    <citation type="journal article" date="2011" name="Nature">
        <title>Genome sequence and analysis of the tuber crop potato.</title>
        <authorList>
            <consortium name="The Potato Genome Sequencing Consortium"/>
        </authorList>
    </citation>
    <scope>NUCLEOTIDE SEQUENCE [LARGE SCALE GENOMIC DNA]</scope>
    <source>
        <strain evidence="2">cv. DM1-3 516 R44</strain>
    </source>
</reference>
<dbReference type="Proteomes" id="UP000011115">
    <property type="component" value="Unassembled WGS sequence"/>
</dbReference>
<dbReference type="InParanoid" id="M1DSP1"/>
<dbReference type="EnsemblPlants" id="PGSC0003DMT400093780">
    <property type="protein sequence ID" value="PGSC0003DMT400093780"/>
    <property type="gene ID" value="PGSC0003DMG400043351"/>
</dbReference>
<keyword evidence="2" id="KW-1185">Reference proteome</keyword>